<evidence type="ECO:0000313" key="3">
    <source>
        <dbReference type="EMBL" id="CAI7991957.1"/>
    </source>
</evidence>
<dbReference type="FunFam" id="3.90.226.10:FF:000009">
    <property type="entry name" value="Carnitinyl-CoA dehydratase"/>
    <property type="match status" value="1"/>
</dbReference>
<evidence type="ECO:0000256" key="2">
    <source>
        <dbReference type="ARBA" id="ARBA00023239"/>
    </source>
</evidence>
<dbReference type="InterPro" id="IPR001753">
    <property type="entry name" value="Enoyl-CoA_hydra/iso"/>
</dbReference>
<keyword evidence="2" id="KW-0456">Lyase</keyword>
<evidence type="ECO:0000256" key="1">
    <source>
        <dbReference type="ARBA" id="ARBA00005254"/>
    </source>
</evidence>
<protein>
    <submittedName>
        <fullName evidence="3">Probable enoyl-CoA hydratase, mitochondrial</fullName>
    </submittedName>
</protein>
<accession>A0AA35W1M1</accession>
<dbReference type="GO" id="GO:0016829">
    <property type="term" value="F:lyase activity"/>
    <property type="evidence" value="ECO:0007669"/>
    <property type="project" value="UniProtKB-KW"/>
</dbReference>
<dbReference type="SUPFAM" id="SSF52096">
    <property type="entry name" value="ClpP/crotonase"/>
    <property type="match status" value="1"/>
</dbReference>
<sequence length="243" mass="25552">MSGQFSTIIYEKRGGVAYLSLNRPAQLNAFSVSMRDDLAEVLSAVAEDPDVQCLLITGQGRAFCAGADLSEFGSAPSQVIARRVRWQRDVWGQLIGLRQPIVVAVHGYCIGSGVEIALLADVRIAAVDAIFALPEVRLGMIPAAGGTQTGPASMGPSRALDLLLTGRQLGTKEALNLGLVSRVAKPDDLIADAWEIAGQLAVQPAHLNSRLRRSLREGADLSLSAGLDMEQKLAAAAMGAGSH</sequence>
<proteinExistence type="inferred from homology"/>
<keyword evidence="4" id="KW-1185">Reference proteome</keyword>
<dbReference type="Proteomes" id="UP001174909">
    <property type="component" value="Unassembled WGS sequence"/>
</dbReference>
<dbReference type="EMBL" id="CASHTH010000132">
    <property type="protein sequence ID" value="CAI7991957.1"/>
    <property type="molecule type" value="Genomic_DNA"/>
</dbReference>
<dbReference type="Gene3D" id="3.90.226.10">
    <property type="entry name" value="2-enoyl-CoA Hydratase, Chain A, domain 1"/>
    <property type="match status" value="1"/>
</dbReference>
<dbReference type="Pfam" id="PF00378">
    <property type="entry name" value="ECH_1"/>
    <property type="match status" value="1"/>
</dbReference>
<comment type="similarity">
    <text evidence="1">Belongs to the enoyl-CoA hydratase/isomerase family.</text>
</comment>
<organism evidence="3 4">
    <name type="scientific">Geodia barretti</name>
    <name type="common">Barrett's horny sponge</name>
    <dbReference type="NCBI Taxonomy" id="519541"/>
    <lineage>
        <taxon>Eukaryota</taxon>
        <taxon>Metazoa</taxon>
        <taxon>Porifera</taxon>
        <taxon>Demospongiae</taxon>
        <taxon>Heteroscleromorpha</taxon>
        <taxon>Tetractinellida</taxon>
        <taxon>Astrophorina</taxon>
        <taxon>Geodiidae</taxon>
        <taxon>Geodia</taxon>
    </lineage>
</organism>
<dbReference type="InterPro" id="IPR029045">
    <property type="entry name" value="ClpP/crotonase-like_dom_sf"/>
</dbReference>
<dbReference type="CDD" id="cd06558">
    <property type="entry name" value="crotonase-like"/>
    <property type="match status" value="1"/>
</dbReference>
<dbReference type="PANTHER" id="PTHR43802:SF1">
    <property type="entry name" value="IP11341P-RELATED"/>
    <property type="match status" value="1"/>
</dbReference>
<name>A0AA35W1M1_GEOBA</name>
<reference evidence="3" key="1">
    <citation type="submission" date="2023-03" db="EMBL/GenBank/DDBJ databases">
        <authorList>
            <person name="Steffen K."/>
            <person name="Cardenas P."/>
        </authorList>
    </citation>
    <scope>NUCLEOTIDE SEQUENCE</scope>
</reference>
<comment type="caution">
    <text evidence="3">The sequence shown here is derived from an EMBL/GenBank/DDBJ whole genome shotgun (WGS) entry which is preliminary data.</text>
</comment>
<evidence type="ECO:0000313" key="4">
    <source>
        <dbReference type="Proteomes" id="UP001174909"/>
    </source>
</evidence>
<dbReference type="PANTHER" id="PTHR43802">
    <property type="entry name" value="ENOYL-COA HYDRATASE"/>
    <property type="match status" value="1"/>
</dbReference>
<gene>
    <name evidence="3" type="ORF">GBAR_LOCUS870</name>
</gene>
<dbReference type="AlphaFoldDB" id="A0AA35W1M1"/>